<feature type="compositionally biased region" description="Low complexity" evidence="1">
    <location>
        <begin position="13"/>
        <end position="26"/>
    </location>
</feature>
<dbReference type="Proteomes" id="UP001431449">
    <property type="component" value="Unassembled WGS sequence"/>
</dbReference>
<accession>A0ABT0GF33</accession>
<dbReference type="RefSeq" id="WP_248205970.1">
    <property type="nucleotide sequence ID" value="NZ_JALNMH010000003.1"/>
</dbReference>
<comment type="caution">
    <text evidence="3">The sequence shown here is derived from an EMBL/GenBank/DDBJ whole genome shotgun (WGS) entry which is preliminary data.</text>
</comment>
<gene>
    <name evidence="3" type="ORF">M0G41_05055</name>
</gene>
<keyword evidence="2" id="KW-0472">Membrane</keyword>
<evidence type="ECO:0008006" key="5">
    <source>
        <dbReference type="Google" id="ProtNLM"/>
    </source>
</evidence>
<evidence type="ECO:0000256" key="2">
    <source>
        <dbReference type="SAM" id="Phobius"/>
    </source>
</evidence>
<sequence length="367" mass="41240">MPSSTSSSERDPTGAQAPAAADPPQRALPSTRLGLSWVVSLLLCAAGLIGWEAYWRDFGSEPSMRNSAGLWAIQRRRIDEGEGDALVLLGSSRVLFDVQLHVWERLSGQRPIQLALEGTTPLPFLQDLANDPDFSGSLLVGVAPDVFFSGFRFRGDALDHYRRETPSQRIGQWLSMHLLEPWLAFYQGDYALFTVLARQPWPARAGVMNLLDVRRLMVNEPDRNSRMWDKLLKDPAYAQLARDIWSQFFELPPPPGMDPAKVLEEQIAETVAAIDTLRQRGVEVILVRPPSDGAYYEFEQRVFPRARTWDPLVERAGVPGIHFEDFPDMQGLHLPEWSHLSPADAERYTEALYHAVEAARGDAADPR</sequence>
<evidence type="ECO:0000313" key="4">
    <source>
        <dbReference type="Proteomes" id="UP001431449"/>
    </source>
</evidence>
<reference evidence="3" key="1">
    <citation type="submission" date="2022-04" db="EMBL/GenBank/DDBJ databases">
        <title>Lysobacter sp. CAU 1642 isolated from sea sand.</title>
        <authorList>
            <person name="Kim W."/>
        </authorList>
    </citation>
    <scope>NUCLEOTIDE SEQUENCE</scope>
    <source>
        <strain evidence="3">CAU 1642</strain>
    </source>
</reference>
<evidence type="ECO:0000256" key="1">
    <source>
        <dbReference type="SAM" id="MobiDB-lite"/>
    </source>
</evidence>
<feature type="region of interest" description="Disordered" evidence="1">
    <location>
        <begin position="1"/>
        <end position="26"/>
    </location>
</feature>
<keyword evidence="2" id="KW-1133">Transmembrane helix</keyword>
<name>A0ABT0GF33_9GAMM</name>
<organism evidence="3 4">
    <name type="scientific">Pseudomarimonas salicorniae</name>
    <dbReference type="NCBI Taxonomy" id="2933270"/>
    <lineage>
        <taxon>Bacteria</taxon>
        <taxon>Pseudomonadati</taxon>
        <taxon>Pseudomonadota</taxon>
        <taxon>Gammaproteobacteria</taxon>
        <taxon>Lysobacterales</taxon>
        <taxon>Lysobacteraceae</taxon>
        <taxon>Pseudomarimonas</taxon>
    </lineage>
</organism>
<dbReference type="EMBL" id="JALNMH010000003">
    <property type="protein sequence ID" value="MCK7593038.1"/>
    <property type="molecule type" value="Genomic_DNA"/>
</dbReference>
<proteinExistence type="predicted"/>
<evidence type="ECO:0000313" key="3">
    <source>
        <dbReference type="EMBL" id="MCK7593038.1"/>
    </source>
</evidence>
<keyword evidence="2" id="KW-0812">Transmembrane</keyword>
<protein>
    <recommendedName>
        <fullName evidence="5">SGNH/GDSL hydrolase family protein</fullName>
    </recommendedName>
</protein>
<feature type="transmembrane region" description="Helical" evidence="2">
    <location>
        <begin position="34"/>
        <end position="55"/>
    </location>
</feature>
<keyword evidence="4" id="KW-1185">Reference proteome</keyword>